<organism evidence="2 3">
    <name type="scientific">Colocasia esculenta</name>
    <name type="common">Wild taro</name>
    <name type="synonym">Arum esculentum</name>
    <dbReference type="NCBI Taxonomy" id="4460"/>
    <lineage>
        <taxon>Eukaryota</taxon>
        <taxon>Viridiplantae</taxon>
        <taxon>Streptophyta</taxon>
        <taxon>Embryophyta</taxon>
        <taxon>Tracheophyta</taxon>
        <taxon>Spermatophyta</taxon>
        <taxon>Magnoliopsida</taxon>
        <taxon>Liliopsida</taxon>
        <taxon>Araceae</taxon>
        <taxon>Aroideae</taxon>
        <taxon>Colocasieae</taxon>
        <taxon>Colocasia</taxon>
    </lineage>
</organism>
<evidence type="ECO:0000313" key="2">
    <source>
        <dbReference type="EMBL" id="MQL77728.1"/>
    </source>
</evidence>
<comment type="caution">
    <text evidence="2">The sequence shown here is derived from an EMBL/GenBank/DDBJ whole genome shotgun (WGS) entry which is preliminary data.</text>
</comment>
<dbReference type="AlphaFoldDB" id="A0A843U277"/>
<evidence type="ECO:0000313" key="3">
    <source>
        <dbReference type="Proteomes" id="UP000652761"/>
    </source>
</evidence>
<keyword evidence="3" id="KW-1185">Reference proteome</keyword>
<reference evidence="2" key="1">
    <citation type="submission" date="2017-07" db="EMBL/GenBank/DDBJ databases">
        <title>Taro Niue Genome Assembly and Annotation.</title>
        <authorList>
            <person name="Atibalentja N."/>
            <person name="Keating K."/>
            <person name="Fields C.J."/>
        </authorList>
    </citation>
    <scope>NUCLEOTIDE SEQUENCE</scope>
    <source>
        <strain evidence="2">Niue_2</strain>
        <tissue evidence="2">Leaf</tissue>
    </source>
</reference>
<name>A0A843U277_COLES</name>
<evidence type="ECO:0000256" key="1">
    <source>
        <dbReference type="SAM" id="MobiDB-lite"/>
    </source>
</evidence>
<accession>A0A843U277</accession>
<sequence>MAANAAALGSVACQRFLSLKTSPLAAGAESGGSASFRSRPASSLPVIHRSTSQTSKRSHLSWRTARGGAGSGRGSVIVSVALEDPDIIFVRSGDATDQQEGLAAVGAQEEDVVPGNGQVGGFAFEGGATSFGDVGVGFSSSPGSSSSSPPPTGTQVADGEDLNRMVDRAINATIVLAAGTAAITKLLTIDHDYWHVGHGLANLRPTHFACSGFDLPSPWLTPAVNYDVPCLVMSPL</sequence>
<dbReference type="EMBL" id="NMUH01000363">
    <property type="protein sequence ID" value="MQL77728.1"/>
    <property type="molecule type" value="Genomic_DNA"/>
</dbReference>
<feature type="compositionally biased region" description="Low complexity" evidence="1">
    <location>
        <begin position="135"/>
        <end position="147"/>
    </location>
</feature>
<gene>
    <name evidence="2" type="ORF">Taro_010134</name>
</gene>
<feature type="region of interest" description="Disordered" evidence="1">
    <location>
        <begin position="28"/>
        <end position="70"/>
    </location>
</feature>
<proteinExistence type="predicted"/>
<protein>
    <submittedName>
        <fullName evidence="2">Uncharacterized protein</fullName>
    </submittedName>
</protein>
<feature type="region of interest" description="Disordered" evidence="1">
    <location>
        <begin position="135"/>
        <end position="158"/>
    </location>
</feature>
<dbReference type="OrthoDB" id="1937455at2759"/>
<dbReference type="Proteomes" id="UP000652761">
    <property type="component" value="Unassembled WGS sequence"/>
</dbReference>